<dbReference type="PANTHER" id="PTHR11236:SF50">
    <property type="entry name" value="AMINODEOXYCHORISMATE SYNTHASE COMPONENT 1"/>
    <property type="match status" value="1"/>
</dbReference>
<name>A0ABQ5PVT5_9BACT</name>
<dbReference type="EMBL" id="BSDC01000001">
    <property type="protein sequence ID" value="GLH66556.1"/>
    <property type="molecule type" value="Genomic_DNA"/>
</dbReference>
<gene>
    <name evidence="2" type="ORF">GETHED_09200</name>
</gene>
<dbReference type="SUPFAM" id="SSF56322">
    <property type="entry name" value="ADC synthase"/>
    <property type="match status" value="1"/>
</dbReference>
<dbReference type="InterPro" id="IPR015890">
    <property type="entry name" value="Chorismate_C"/>
</dbReference>
<dbReference type="RefSeq" id="WP_285606913.1">
    <property type="nucleotide sequence ID" value="NZ_BSDC01000001.1"/>
</dbReference>
<dbReference type="InterPro" id="IPR019999">
    <property type="entry name" value="Anth_synth_I-like"/>
</dbReference>
<dbReference type="InterPro" id="IPR005801">
    <property type="entry name" value="ADC_synthase"/>
</dbReference>
<protein>
    <submittedName>
        <fullName evidence="2">Aminodeoxychorismate synthase, component I</fullName>
    </submittedName>
</protein>
<dbReference type="Pfam" id="PF00425">
    <property type="entry name" value="Chorismate_bind"/>
    <property type="match status" value="1"/>
</dbReference>
<comment type="caution">
    <text evidence="2">The sequence shown here is derived from an EMBL/GenBank/DDBJ whole genome shotgun (WGS) entry which is preliminary data.</text>
</comment>
<organism evidence="2 3">
    <name type="scientific">Geothrix edaphica</name>
    <dbReference type="NCBI Taxonomy" id="2927976"/>
    <lineage>
        <taxon>Bacteria</taxon>
        <taxon>Pseudomonadati</taxon>
        <taxon>Acidobacteriota</taxon>
        <taxon>Holophagae</taxon>
        <taxon>Holophagales</taxon>
        <taxon>Holophagaceae</taxon>
        <taxon>Geothrix</taxon>
    </lineage>
</organism>
<proteinExistence type="predicted"/>
<evidence type="ECO:0000313" key="3">
    <source>
        <dbReference type="Proteomes" id="UP001165044"/>
    </source>
</evidence>
<dbReference type="PRINTS" id="PR00095">
    <property type="entry name" value="ANTSNTHASEI"/>
</dbReference>
<evidence type="ECO:0000259" key="1">
    <source>
        <dbReference type="Pfam" id="PF00425"/>
    </source>
</evidence>
<keyword evidence="3" id="KW-1185">Reference proteome</keyword>
<reference evidence="2" key="1">
    <citation type="journal article" date="2023" name="Antonie Van Leeuwenhoek">
        <title>Mesoterricola silvestris gen. nov., sp. nov., Mesoterricola sediminis sp. nov., Geothrix oryzae sp. nov., Geothrix edaphica sp. nov., Geothrix rubra sp. nov., and Geothrix limicola sp. nov., six novel members of Acidobacteriota isolated from soils.</title>
        <authorList>
            <person name="Itoh H."/>
            <person name="Sugisawa Y."/>
            <person name="Mise K."/>
            <person name="Xu Z."/>
            <person name="Kuniyasu M."/>
            <person name="Ushijima N."/>
            <person name="Kawano K."/>
            <person name="Kobayashi E."/>
            <person name="Shiratori Y."/>
            <person name="Masuda Y."/>
            <person name="Senoo K."/>
        </authorList>
    </citation>
    <scope>NUCLEOTIDE SEQUENCE</scope>
    <source>
        <strain evidence="2">Red802</strain>
    </source>
</reference>
<sequence>MDLTPRHRQPFPLPGPWPDCAQALLRRGAVWLHTGGTGDGLLGLPDGPILASRWSGDAWTSRLDGQARSGSPWEALESVLPEHPGPWIGAVSFELACDEAALPRQALTPGTLGQHWRGLRQALHVWDGEAELWSWGAPPEPGLWQGLLRPEVSRVPPPPALHPRWTEAHHRAAVEAIRERILEGGFYVANLCVPFDALFPGDPVALALAAFRRARPPFGALLDLGDLCLLCLSMERLLSRRGDRIWSQPIKGSVPLTGDPELDRRAAETLAADPKERAEHTMIVDLVRNDLGRVARTGTVVVSRPMAVEPYPTVQHLVSTVEARTRPGLGLADLLRAVLPGGSVTGAPKHAVCTHLAGTEAASRGFYCGALGWIAPSGDLDLTLPIRTAQIAGEALTYWTGGGITRRSDPAREWAELFLKTRAISG</sequence>
<accession>A0ABQ5PVT5</accession>
<dbReference type="Gene3D" id="3.60.120.10">
    <property type="entry name" value="Anthranilate synthase"/>
    <property type="match status" value="1"/>
</dbReference>
<feature type="domain" description="Chorismate-utilising enzyme C-terminal" evidence="1">
    <location>
        <begin position="168"/>
        <end position="420"/>
    </location>
</feature>
<dbReference type="Proteomes" id="UP001165044">
    <property type="component" value="Unassembled WGS sequence"/>
</dbReference>
<dbReference type="PANTHER" id="PTHR11236">
    <property type="entry name" value="AMINOBENZOATE/ANTHRANILATE SYNTHASE"/>
    <property type="match status" value="1"/>
</dbReference>
<evidence type="ECO:0000313" key="2">
    <source>
        <dbReference type="EMBL" id="GLH66556.1"/>
    </source>
</evidence>